<evidence type="ECO:0000256" key="1">
    <source>
        <dbReference type="SAM" id="MobiDB-lite"/>
    </source>
</evidence>
<accession>A0A8C4PYZ2</accession>
<evidence type="ECO:0000313" key="2">
    <source>
        <dbReference type="Ensembl" id="ENSEBUP00000006745.1"/>
    </source>
</evidence>
<evidence type="ECO:0000313" key="3">
    <source>
        <dbReference type="Proteomes" id="UP000694388"/>
    </source>
</evidence>
<proteinExistence type="predicted"/>
<dbReference type="InterPro" id="IPR037647">
    <property type="entry name" value="HIRIP3"/>
</dbReference>
<dbReference type="Ensembl" id="ENSEBUT00000007207.1">
    <property type="protein sequence ID" value="ENSEBUP00000006745.1"/>
    <property type="gene ID" value="ENSEBUG00000004439.1"/>
</dbReference>
<dbReference type="PANTHER" id="PTHR15410:SF2">
    <property type="entry name" value="HIRA-INTERACTING PROTEIN 3"/>
    <property type="match status" value="1"/>
</dbReference>
<dbReference type="GeneTree" id="ENSGT00390000014062"/>
<organism evidence="2 3">
    <name type="scientific">Eptatretus burgeri</name>
    <name type="common">Inshore hagfish</name>
    <dbReference type="NCBI Taxonomy" id="7764"/>
    <lineage>
        <taxon>Eukaryota</taxon>
        <taxon>Metazoa</taxon>
        <taxon>Chordata</taxon>
        <taxon>Craniata</taxon>
        <taxon>Vertebrata</taxon>
        <taxon>Cyclostomata</taxon>
        <taxon>Myxini</taxon>
        <taxon>Myxiniformes</taxon>
        <taxon>Myxinidae</taxon>
        <taxon>Eptatretinae</taxon>
        <taxon>Eptatretus</taxon>
    </lineage>
</organism>
<feature type="region of interest" description="Disordered" evidence="1">
    <location>
        <begin position="132"/>
        <end position="180"/>
    </location>
</feature>
<protein>
    <submittedName>
        <fullName evidence="2">Uncharacterized protein</fullName>
    </submittedName>
</protein>
<dbReference type="AlphaFoldDB" id="A0A8C4PYZ2"/>
<dbReference type="GO" id="GO:0005634">
    <property type="term" value="C:nucleus"/>
    <property type="evidence" value="ECO:0007669"/>
    <property type="project" value="TreeGrafter"/>
</dbReference>
<dbReference type="PANTHER" id="PTHR15410">
    <property type="entry name" value="HIRA-INTERACTING PROTEIN 3"/>
    <property type="match status" value="1"/>
</dbReference>
<reference evidence="2" key="2">
    <citation type="submission" date="2025-09" db="UniProtKB">
        <authorList>
            <consortium name="Ensembl"/>
        </authorList>
    </citation>
    <scope>IDENTIFICATION</scope>
</reference>
<dbReference type="OMA" id="REHENNW"/>
<name>A0A8C4PYZ2_EPTBU</name>
<sequence>RLDASIHCQKREVAGNPKLNDLDGIHVNDHRHQVPANDEDHPAIQRLKRYLVACGVRRRYQQLFEGCTSRRAKLNRLQHELEELGVKGKPTLEKCRQVKLKREEDAELAALDQGNIIVGIGERKREHENNWPVINEASPPSSAPLHTLDSDSDSDLEHRRRAHHDWSSLRGIVSSDGGSD</sequence>
<reference evidence="2" key="1">
    <citation type="submission" date="2025-08" db="UniProtKB">
        <authorList>
            <consortium name="Ensembl"/>
        </authorList>
    </citation>
    <scope>IDENTIFICATION</scope>
</reference>
<dbReference type="Proteomes" id="UP000694388">
    <property type="component" value="Unplaced"/>
</dbReference>
<keyword evidence="3" id="KW-1185">Reference proteome</keyword>